<evidence type="ECO:0000313" key="3">
    <source>
        <dbReference type="EMBL" id="KAG5527161.1"/>
    </source>
</evidence>
<dbReference type="Proteomes" id="UP000823749">
    <property type="component" value="Chromosome 10"/>
</dbReference>
<reference evidence="3" key="1">
    <citation type="submission" date="2020-08" db="EMBL/GenBank/DDBJ databases">
        <title>Plant Genome Project.</title>
        <authorList>
            <person name="Zhang R.-G."/>
        </authorList>
    </citation>
    <scope>NUCLEOTIDE SEQUENCE</scope>
    <source>
        <strain evidence="3">WSP0</strain>
        <tissue evidence="3">Leaf</tissue>
    </source>
</reference>
<feature type="region of interest" description="Disordered" evidence="2">
    <location>
        <begin position="197"/>
        <end position="321"/>
    </location>
</feature>
<comment type="caution">
    <text evidence="3">The sequence shown here is derived from an EMBL/GenBank/DDBJ whole genome shotgun (WGS) entry which is preliminary data.</text>
</comment>
<protein>
    <submittedName>
        <fullName evidence="3">Uncharacterized protein</fullName>
    </submittedName>
</protein>
<accession>A0AAV6IES5</accession>
<feature type="compositionally biased region" description="Polar residues" evidence="2">
    <location>
        <begin position="57"/>
        <end position="73"/>
    </location>
</feature>
<proteinExistence type="predicted"/>
<name>A0AAV6IES5_9ERIC</name>
<feature type="coiled-coil region" evidence="1">
    <location>
        <begin position="100"/>
        <end position="127"/>
    </location>
</feature>
<organism evidence="3 4">
    <name type="scientific">Rhododendron griersonianum</name>
    <dbReference type="NCBI Taxonomy" id="479676"/>
    <lineage>
        <taxon>Eukaryota</taxon>
        <taxon>Viridiplantae</taxon>
        <taxon>Streptophyta</taxon>
        <taxon>Embryophyta</taxon>
        <taxon>Tracheophyta</taxon>
        <taxon>Spermatophyta</taxon>
        <taxon>Magnoliopsida</taxon>
        <taxon>eudicotyledons</taxon>
        <taxon>Gunneridae</taxon>
        <taxon>Pentapetalae</taxon>
        <taxon>asterids</taxon>
        <taxon>Ericales</taxon>
        <taxon>Ericaceae</taxon>
        <taxon>Ericoideae</taxon>
        <taxon>Rhodoreae</taxon>
        <taxon>Rhododendron</taxon>
    </lineage>
</organism>
<keyword evidence="1" id="KW-0175">Coiled coil</keyword>
<evidence type="ECO:0000256" key="2">
    <source>
        <dbReference type="SAM" id="MobiDB-lite"/>
    </source>
</evidence>
<evidence type="ECO:0000256" key="1">
    <source>
        <dbReference type="SAM" id="Coils"/>
    </source>
</evidence>
<feature type="region of interest" description="Disordered" evidence="2">
    <location>
        <begin position="45"/>
        <end position="96"/>
    </location>
</feature>
<sequence>MKLSKIGYTAEEWLTPLGDEKVFELVLLGLNVPLKVVEPNADEMSRRGIPRPVIPTKTANPAWNRSSLDQQDQQMEKRQKTAEDSVPPNNSQPIETEVEVGRLKKELADAKAAATNAEAEMKKIKGEEKVKLRQADAKGYEARIKREALEYTQTVHKMVNDELEVERWTPDTRDVRERGGGGGGDAVLKCLSSAMGRRLTADGGGGDLEMEGLLNQTPTKCRGGAFPGLSFQTKTANPAQNRSSLDQQDQQKEKKQKTAEDSVPPSNSQPIVLDETRAAAPKEQQNVPDPQASKVSAERERYRTDRDSYRAKFRVSESQLKENEAEVRRMKKELADAKAAATNAEAEMKKIKGEEKEKLRHADA</sequence>
<gene>
    <name evidence="3" type="ORF">RHGRI_028169</name>
</gene>
<dbReference type="EMBL" id="JACTNZ010000010">
    <property type="protein sequence ID" value="KAG5527161.1"/>
    <property type="molecule type" value="Genomic_DNA"/>
</dbReference>
<feature type="compositionally biased region" description="Polar residues" evidence="2">
    <location>
        <begin position="230"/>
        <end position="245"/>
    </location>
</feature>
<feature type="region of interest" description="Disordered" evidence="2">
    <location>
        <begin position="338"/>
        <end position="364"/>
    </location>
</feature>
<evidence type="ECO:0000313" key="4">
    <source>
        <dbReference type="Proteomes" id="UP000823749"/>
    </source>
</evidence>
<feature type="compositionally biased region" description="Basic and acidic residues" evidence="2">
    <location>
        <begin position="249"/>
        <end position="260"/>
    </location>
</feature>
<feature type="compositionally biased region" description="Basic and acidic residues" evidence="2">
    <location>
        <begin position="346"/>
        <end position="364"/>
    </location>
</feature>
<feature type="compositionally biased region" description="Basic and acidic residues" evidence="2">
    <location>
        <begin position="296"/>
        <end position="310"/>
    </location>
</feature>
<dbReference type="AlphaFoldDB" id="A0AAV6IES5"/>
<keyword evidence="4" id="KW-1185">Reference proteome</keyword>
<feature type="compositionally biased region" description="Basic and acidic residues" evidence="2">
    <location>
        <begin position="74"/>
        <end position="83"/>
    </location>
</feature>